<evidence type="ECO:0000256" key="12">
    <source>
        <dbReference type="ARBA" id="ARBA00023163"/>
    </source>
</evidence>
<sequence length="817" mass="89632">MRKLEKGHSPKRAGREGTEQFFFCECLWFIFKKKSQPTKPDDSPCKDSGAHVCSRCCAEFFELSDLEQHQKNCTKNQLVLIVNENPVLLNPVANTLLPQPPPGNPIFSSALPSVGTTVEDLNSLAALAQQRKGKPPNVSSFEPKSSSEETFFKHKCRFCGKVFGSDSALQIHLRSHTGERPYKCNICGNRFSTRGNLKVHFQRHKEKYPHIQMNPYPVPEHLDNIPTSTGIPFGMSMPPEKPVTSWLDSKPVLSTLTSSVGMLLPPTIPSLPPFIKKEDNSSMAISSPSHSAKSDSGPADALMRNTDNVLEEGESTTLPTSYEKVEENNHSSSLTTNMSSAVEGTIEYTTSNSPPMATNPLMPLMSEQFKAKFPFGGLLDPLQGSETSKLQQLVENIDRKVTDPNECVICHRVLSCQSALKMHYRTHTGERPFKCKVCGRAFTTKGNLKTHYSVHRAMPPLRVQHSCPICQKKFTNAVVLQQHIRMHMGGQIPNTPLPDNYPESMGSDAGSFDERNFDDLENFSDENMEGIEDGPDSSIPDTPKSVDASQDSLCSSPTPQESLRMESQEKSANQGAEEEVQCDQGKLMENGVMEGDRLTNDSSSLGGDIESQSAGSPAVSESTSSMQAPSPSYGTIQQQKSPSLEDRQQRALSLDYISMRDLPSQLFEPNTSLASSPTPSLLSVGPLSSMMKAEVNGFLHGLQPEVKDLPPALVTSSASTSPVLSAAPPRRTPKQHYCNTCGKTFSSSSALQIHERTHTGEKPFACTICGRAFTTKGNLKVITAVYKKKIIFSLPTVTTLSSGMLTIFPEFIFDRNK</sequence>
<evidence type="ECO:0000256" key="17">
    <source>
        <dbReference type="ARBA" id="ARBA00069282"/>
    </source>
</evidence>
<reference evidence="21" key="1">
    <citation type="submission" date="2025-08" db="UniProtKB">
        <authorList>
            <consortium name="Ensembl"/>
        </authorList>
    </citation>
    <scope>IDENTIFICATION</scope>
</reference>
<dbReference type="Gene3D" id="3.30.160.60">
    <property type="entry name" value="Classic Zinc Finger"/>
    <property type="match status" value="7"/>
</dbReference>
<dbReference type="FunFam" id="3.30.160.60:FF:000689">
    <property type="entry name" value="Spalt like transcription factor 1"/>
    <property type="match status" value="1"/>
</dbReference>
<dbReference type="SMART" id="SM00355">
    <property type="entry name" value="ZnF_C2H2"/>
    <property type="match status" value="7"/>
</dbReference>
<evidence type="ECO:0000313" key="21">
    <source>
        <dbReference type="Ensembl" id="ENSSGRP00000068942.1"/>
    </source>
</evidence>
<feature type="domain" description="C2H2-type" evidence="20">
    <location>
        <begin position="736"/>
        <end position="763"/>
    </location>
</feature>
<evidence type="ECO:0000256" key="15">
    <source>
        <dbReference type="ARBA" id="ARBA00053244"/>
    </source>
</evidence>
<accession>A0A672PYB7</accession>
<feature type="region of interest" description="Disordered" evidence="19">
    <location>
        <begin position="489"/>
        <end position="582"/>
    </location>
</feature>
<dbReference type="GO" id="GO:0000978">
    <property type="term" value="F:RNA polymerase II cis-regulatory region sequence-specific DNA binding"/>
    <property type="evidence" value="ECO:0007669"/>
    <property type="project" value="TreeGrafter"/>
</dbReference>
<comment type="subcellular location">
    <subcellularLocation>
        <location evidence="1">Nucleus</location>
    </subcellularLocation>
</comment>
<evidence type="ECO:0000256" key="9">
    <source>
        <dbReference type="ARBA" id="ARBA00022843"/>
    </source>
</evidence>
<dbReference type="GO" id="GO:0007507">
    <property type="term" value="P:heart development"/>
    <property type="evidence" value="ECO:0007669"/>
    <property type="project" value="UniProtKB-ARBA"/>
</dbReference>
<dbReference type="GO" id="GO:0021772">
    <property type="term" value="P:olfactory bulb development"/>
    <property type="evidence" value="ECO:0007669"/>
    <property type="project" value="UniProtKB-ARBA"/>
</dbReference>
<keyword evidence="5" id="KW-0479">Metal-binding</keyword>
<feature type="domain" description="C2H2-type" evidence="20">
    <location>
        <begin position="433"/>
        <end position="460"/>
    </location>
</feature>
<dbReference type="CDD" id="cd20908">
    <property type="entry name" value="SUF4-like"/>
    <property type="match status" value="1"/>
</dbReference>
<feature type="domain" description="C2H2-type" evidence="20">
    <location>
        <begin position="182"/>
        <end position="209"/>
    </location>
</feature>
<feature type="compositionally biased region" description="Acidic residues" evidence="19">
    <location>
        <begin position="519"/>
        <end position="535"/>
    </location>
</feature>
<dbReference type="GO" id="GO:0000792">
    <property type="term" value="C:heterochromatin"/>
    <property type="evidence" value="ECO:0007669"/>
    <property type="project" value="UniProtKB-ARBA"/>
</dbReference>
<evidence type="ECO:0000256" key="10">
    <source>
        <dbReference type="ARBA" id="ARBA00023015"/>
    </source>
</evidence>
<dbReference type="PROSITE" id="PS00028">
    <property type="entry name" value="ZINC_FINGER_C2H2_1"/>
    <property type="match status" value="6"/>
</dbReference>
<evidence type="ECO:0000256" key="5">
    <source>
        <dbReference type="ARBA" id="ARBA00022723"/>
    </source>
</evidence>
<dbReference type="GO" id="GO:0005654">
    <property type="term" value="C:nucleoplasm"/>
    <property type="evidence" value="ECO:0007669"/>
    <property type="project" value="UniProtKB-ARBA"/>
</dbReference>
<evidence type="ECO:0000256" key="1">
    <source>
        <dbReference type="ARBA" id="ARBA00004123"/>
    </source>
</evidence>
<dbReference type="GO" id="GO:0003337">
    <property type="term" value="P:mesenchymal to epithelial transition involved in metanephros morphogenesis"/>
    <property type="evidence" value="ECO:0007669"/>
    <property type="project" value="UniProtKB-ARBA"/>
</dbReference>
<dbReference type="FunFam" id="3.30.160.60:FF:000215">
    <property type="entry name" value="Spalt-like transcription factor 3"/>
    <property type="match status" value="1"/>
</dbReference>
<dbReference type="Ensembl" id="ENSSGRT00000073466.1">
    <property type="protein sequence ID" value="ENSSGRP00000068942.1"/>
    <property type="gene ID" value="ENSSGRG00000035291.1"/>
</dbReference>
<dbReference type="Proteomes" id="UP000472262">
    <property type="component" value="Unassembled WGS sequence"/>
</dbReference>
<comment type="function">
    <text evidence="15">Transcriptional repressor involved in organogenesis. Plays an essential role in ureteric bud invasion during kidney development.</text>
</comment>
<evidence type="ECO:0000256" key="13">
    <source>
        <dbReference type="ARBA" id="ARBA00023242"/>
    </source>
</evidence>
<dbReference type="GO" id="GO:0035295">
    <property type="term" value="P:tube development"/>
    <property type="evidence" value="ECO:0007669"/>
    <property type="project" value="UniProtKB-ARBA"/>
</dbReference>
<keyword evidence="8" id="KW-0862">Zinc</keyword>
<dbReference type="FunFam" id="3.30.160.60:FF:000260">
    <property type="entry name" value="Spalt-like transcription factor 1"/>
    <property type="match status" value="1"/>
</dbReference>
<name>A0A672PYB7_SINGR</name>
<keyword evidence="3" id="KW-1017">Isopeptide bond</keyword>
<dbReference type="Pfam" id="PF00096">
    <property type="entry name" value="zf-C2H2"/>
    <property type="match status" value="5"/>
</dbReference>
<keyword evidence="2" id="KW-0678">Repressor</keyword>
<dbReference type="PROSITE" id="PS50157">
    <property type="entry name" value="ZINC_FINGER_C2H2_2"/>
    <property type="match status" value="6"/>
</dbReference>
<evidence type="ECO:0000256" key="11">
    <source>
        <dbReference type="ARBA" id="ARBA00023125"/>
    </source>
</evidence>
<comment type="subunit">
    <text evidence="16">May associate with NuRD histone deacetylase complex (HDAC). Interacts with components of HDAC complex including HDAC1, HDAC2, RBBP4, RBPP7, MTA1 and MTA2. Interacts with CCNQ. Interacts with NSD2 (via PHD-type zinc fingers 1, 2 and 3).</text>
</comment>
<dbReference type="AlphaFoldDB" id="A0A672PYB7"/>
<keyword evidence="6" id="KW-0677">Repeat</keyword>
<dbReference type="PANTHER" id="PTHR23233">
    <property type="entry name" value="SAL-LIKE PROTEIN"/>
    <property type="match status" value="1"/>
</dbReference>
<feature type="compositionally biased region" description="Low complexity" evidence="19">
    <location>
        <begin position="281"/>
        <end position="296"/>
    </location>
</feature>
<keyword evidence="22" id="KW-1185">Reference proteome</keyword>
<dbReference type="FunFam" id="3.30.160.60:FF:000079">
    <property type="entry name" value="Spalt-like transcription factor 3"/>
    <property type="match status" value="1"/>
</dbReference>
<keyword evidence="11" id="KW-0238">DNA-binding</keyword>
<dbReference type="InterPro" id="IPR013087">
    <property type="entry name" value="Znf_C2H2_type"/>
</dbReference>
<keyword evidence="12" id="KW-0804">Transcription</keyword>
<evidence type="ECO:0000256" key="14">
    <source>
        <dbReference type="ARBA" id="ARBA00038474"/>
    </source>
</evidence>
<evidence type="ECO:0000256" key="8">
    <source>
        <dbReference type="ARBA" id="ARBA00022833"/>
    </source>
</evidence>
<dbReference type="GO" id="GO:0000122">
    <property type="term" value="P:negative regulation of transcription by RNA polymerase II"/>
    <property type="evidence" value="ECO:0007669"/>
    <property type="project" value="UniProtKB-ARBA"/>
</dbReference>
<dbReference type="GO" id="GO:0008270">
    <property type="term" value="F:zinc ion binding"/>
    <property type="evidence" value="ECO:0007669"/>
    <property type="project" value="UniProtKB-KW"/>
</dbReference>
<evidence type="ECO:0000256" key="3">
    <source>
        <dbReference type="ARBA" id="ARBA00022499"/>
    </source>
</evidence>
<dbReference type="SUPFAM" id="SSF57667">
    <property type="entry name" value="beta-beta-alpha zinc fingers"/>
    <property type="match status" value="4"/>
</dbReference>
<evidence type="ECO:0000256" key="4">
    <source>
        <dbReference type="ARBA" id="ARBA00022553"/>
    </source>
</evidence>
<evidence type="ECO:0000256" key="19">
    <source>
        <dbReference type="SAM" id="MobiDB-lite"/>
    </source>
</evidence>
<organism evidence="21 22">
    <name type="scientific">Sinocyclocheilus grahami</name>
    <name type="common">Dianchi golden-line fish</name>
    <name type="synonym">Barbus grahami</name>
    <dbReference type="NCBI Taxonomy" id="75366"/>
    <lineage>
        <taxon>Eukaryota</taxon>
        <taxon>Metazoa</taxon>
        <taxon>Chordata</taxon>
        <taxon>Craniata</taxon>
        <taxon>Vertebrata</taxon>
        <taxon>Euteleostomi</taxon>
        <taxon>Actinopterygii</taxon>
        <taxon>Neopterygii</taxon>
        <taxon>Teleostei</taxon>
        <taxon>Ostariophysi</taxon>
        <taxon>Cypriniformes</taxon>
        <taxon>Cyprinidae</taxon>
        <taxon>Cyprininae</taxon>
        <taxon>Sinocyclocheilus</taxon>
    </lineage>
</organism>
<gene>
    <name evidence="21" type="primary">LOC107551473</name>
</gene>
<feature type="compositionally biased region" description="Polar residues" evidence="19">
    <location>
        <begin position="547"/>
        <end position="561"/>
    </location>
</feature>
<feature type="compositionally biased region" description="Polar residues" evidence="19">
    <location>
        <begin position="600"/>
        <end position="642"/>
    </location>
</feature>
<keyword evidence="9" id="KW-0832">Ubl conjugation</keyword>
<comment type="similarity">
    <text evidence="14">Belongs to the sal C2H2-type zinc-finger protein family.</text>
</comment>
<dbReference type="Pfam" id="PF13894">
    <property type="entry name" value="zf-C2H2_4"/>
    <property type="match status" value="1"/>
</dbReference>
<dbReference type="GO" id="GO:0045944">
    <property type="term" value="P:positive regulation of transcription by RNA polymerase II"/>
    <property type="evidence" value="ECO:0007669"/>
    <property type="project" value="UniProtKB-ARBA"/>
</dbReference>
<dbReference type="InterPro" id="IPR036236">
    <property type="entry name" value="Znf_C2H2_sf"/>
</dbReference>
<keyword evidence="10" id="KW-0805">Transcription regulation</keyword>
<keyword evidence="13" id="KW-0539">Nucleus</keyword>
<evidence type="ECO:0000259" key="20">
    <source>
        <dbReference type="PROSITE" id="PS50157"/>
    </source>
</evidence>
<feature type="region of interest" description="Disordered" evidence="19">
    <location>
        <begin position="594"/>
        <end position="648"/>
    </location>
</feature>
<keyword evidence="7 18" id="KW-0863">Zinc-finger</keyword>
<dbReference type="FunFam" id="3.30.160.60:FF:000025">
    <property type="entry name" value="Spalt-like transcription factor 1"/>
    <property type="match status" value="1"/>
</dbReference>
<dbReference type="GO" id="GO:0000981">
    <property type="term" value="F:DNA-binding transcription factor activity, RNA polymerase II-specific"/>
    <property type="evidence" value="ECO:0007669"/>
    <property type="project" value="TreeGrafter"/>
</dbReference>
<keyword evidence="4" id="KW-0597">Phosphoprotein</keyword>
<dbReference type="PANTHER" id="PTHR23233:SF51">
    <property type="entry name" value="SAL-LIKE PROTEIN 1"/>
    <property type="match status" value="1"/>
</dbReference>
<dbReference type="FunFam" id="3.30.160.60:FF:000302">
    <property type="entry name" value="Spalt-like transcription factor 1"/>
    <property type="match status" value="1"/>
</dbReference>
<evidence type="ECO:0000256" key="2">
    <source>
        <dbReference type="ARBA" id="ARBA00022491"/>
    </source>
</evidence>
<reference evidence="21" key="2">
    <citation type="submission" date="2025-09" db="UniProtKB">
        <authorList>
            <consortium name="Ensembl"/>
        </authorList>
    </citation>
    <scope>IDENTIFICATION</scope>
</reference>
<feature type="domain" description="C2H2-type" evidence="20">
    <location>
        <begin position="154"/>
        <end position="181"/>
    </location>
</feature>
<evidence type="ECO:0000256" key="6">
    <source>
        <dbReference type="ARBA" id="ARBA00022737"/>
    </source>
</evidence>
<proteinExistence type="inferred from homology"/>
<evidence type="ECO:0000256" key="7">
    <source>
        <dbReference type="ARBA" id="ARBA00022771"/>
    </source>
</evidence>
<dbReference type="GO" id="GO:0009966">
    <property type="term" value="P:regulation of signal transduction"/>
    <property type="evidence" value="ECO:0007669"/>
    <property type="project" value="UniProtKB-ARBA"/>
</dbReference>
<protein>
    <recommendedName>
        <fullName evidence="17">Sal-like protein 1</fullName>
    </recommendedName>
</protein>
<dbReference type="InterPro" id="IPR051565">
    <property type="entry name" value="Sal_C2H2-zinc-finger"/>
</dbReference>
<evidence type="ECO:0000256" key="18">
    <source>
        <dbReference type="PROSITE-ProRule" id="PRU00042"/>
    </source>
</evidence>
<evidence type="ECO:0000256" key="16">
    <source>
        <dbReference type="ARBA" id="ARBA00062861"/>
    </source>
</evidence>
<feature type="region of interest" description="Disordered" evidence="19">
    <location>
        <begin position="279"/>
        <end position="335"/>
    </location>
</feature>
<feature type="domain" description="C2H2-type" evidence="20">
    <location>
        <begin position="465"/>
        <end position="492"/>
    </location>
</feature>
<evidence type="ECO:0000313" key="22">
    <source>
        <dbReference type="Proteomes" id="UP000472262"/>
    </source>
</evidence>
<feature type="domain" description="C2H2-type" evidence="20">
    <location>
        <begin position="405"/>
        <end position="432"/>
    </location>
</feature>